<comment type="caution">
    <text evidence="10">The sequence shown here is derived from an EMBL/GenBank/DDBJ whole genome shotgun (WGS) entry which is preliminary data.</text>
</comment>
<evidence type="ECO:0000259" key="9">
    <source>
        <dbReference type="PROSITE" id="PS51918"/>
    </source>
</evidence>
<dbReference type="SUPFAM" id="SSF52242">
    <property type="entry name" value="Cobalamin (vitamin B12)-binding domain"/>
    <property type="match status" value="1"/>
</dbReference>
<keyword evidence="3" id="KW-0808">Transferase</keyword>
<dbReference type="InterPro" id="IPR007197">
    <property type="entry name" value="rSAM"/>
</dbReference>
<dbReference type="PROSITE" id="PS51918">
    <property type="entry name" value="RADICAL_SAM"/>
    <property type="match status" value="1"/>
</dbReference>
<proteinExistence type="predicted"/>
<keyword evidence="2" id="KW-0489">Methyltransferase</keyword>
<evidence type="ECO:0000313" key="11">
    <source>
        <dbReference type="Proteomes" id="UP000178435"/>
    </source>
</evidence>
<dbReference type="InterPro" id="IPR023404">
    <property type="entry name" value="rSAM_horseshoe"/>
</dbReference>
<reference evidence="10 11" key="1">
    <citation type="journal article" date="2016" name="Nat. Commun.">
        <title>Thousands of microbial genomes shed light on interconnected biogeochemical processes in an aquifer system.</title>
        <authorList>
            <person name="Anantharaman K."/>
            <person name="Brown C.T."/>
            <person name="Hug L.A."/>
            <person name="Sharon I."/>
            <person name="Castelle C.J."/>
            <person name="Probst A.J."/>
            <person name="Thomas B.C."/>
            <person name="Singh A."/>
            <person name="Wilkins M.J."/>
            <person name="Karaoz U."/>
            <person name="Brodie E.L."/>
            <person name="Williams K.H."/>
            <person name="Hubbard S.S."/>
            <person name="Banfield J.F."/>
        </authorList>
    </citation>
    <scope>NUCLEOTIDE SEQUENCE [LARGE SCALE GENOMIC DNA]</scope>
</reference>
<dbReference type="InterPro" id="IPR034466">
    <property type="entry name" value="Methyltransferase_Class_B"/>
</dbReference>
<dbReference type="AlphaFoldDB" id="A0A1F7S0W0"/>
<dbReference type="Pfam" id="PF02310">
    <property type="entry name" value="B12-binding"/>
    <property type="match status" value="1"/>
</dbReference>
<evidence type="ECO:0000256" key="2">
    <source>
        <dbReference type="ARBA" id="ARBA00022603"/>
    </source>
</evidence>
<dbReference type="GO" id="GO:0046872">
    <property type="term" value="F:metal ion binding"/>
    <property type="evidence" value="ECO:0007669"/>
    <property type="project" value="UniProtKB-KW"/>
</dbReference>
<feature type="domain" description="Radical SAM core" evidence="9">
    <location>
        <begin position="166"/>
        <end position="389"/>
    </location>
</feature>
<dbReference type="GO" id="GO:0003824">
    <property type="term" value="F:catalytic activity"/>
    <property type="evidence" value="ECO:0007669"/>
    <property type="project" value="InterPro"/>
</dbReference>
<comment type="cofactor">
    <cofactor evidence="1">
        <name>[4Fe-4S] cluster</name>
        <dbReference type="ChEBI" id="CHEBI:49883"/>
    </cofactor>
</comment>
<evidence type="ECO:0000256" key="6">
    <source>
        <dbReference type="ARBA" id="ARBA00023004"/>
    </source>
</evidence>
<evidence type="ECO:0000256" key="3">
    <source>
        <dbReference type="ARBA" id="ARBA00022679"/>
    </source>
</evidence>
<dbReference type="CDD" id="cd01335">
    <property type="entry name" value="Radical_SAM"/>
    <property type="match status" value="1"/>
</dbReference>
<dbReference type="Gene3D" id="3.40.50.280">
    <property type="entry name" value="Cobalamin-binding domain"/>
    <property type="match status" value="1"/>
</dbReference>
<dbReference type="PANTHER" id="PTHR43409">
    <property type="entry name" value="ANAEROBIC MAGNESIUM-PROTOPORPHYRIN IX MONOMETHYL ESTER CYCLASE-RELATED"/>
    <property type="match status" value="1"/>
</dbReference>
<dbReference type="InterPro" id="IPR036724">
    <property type="entry name" value="Cobalamin-bd_sf"/>
</dbReference>
<dbReference type="Gene3D" id="3.80.30.20">
    <property type="entry name" value="tm_1862 like domain"/>
    <property type="match status" value="1"/>
</dbReference>
<dbReference type="InterPro" id="IPR006158">
    <property type="entry name" value="Cobalamin-bd"/>
</dbReference>
<dbReference type="Proteomes" id="UP000178435">
    <property type="component" value="Unassembled WGS sequence"/>
</dbReference>
<dbReference type="Pfam" id="PF04055">
    <property type="entry name" value="Radical_SAM"/>
    <property type="match status" value="1"/>
</dbReference>
<dbReference type="GO" id="GO:0031419">
    <property type="term" value="F:cobalamin binding"/>
    <property type="evidence" value="ECO:0007669"/>
    <property type="project" value="InterPro"/>
</dbReference>
<keyword evidence="6" id="KW-0408">Iron</keyword>
<name>A0A1F7S0W0_9BACT</name>
<evidence type="ECO:0000256" key="1">
    <source>
        <dbReference type="ARBA" id="ARBA00001966"/>
    </source>
</evidence>
<dbReference type="PROSITE" id="PS51332">
    <property type="entry name" value="B12_BINDING"/>
    <property type="match status" value="1"/>
</dbReference>
<sequence>MFLQKYPFIQIGTMSLSAFLKRNGHQCELLFLRKKNEVKQFILSFSPNLLAFSCTTGMEEWVFETAKMVREDFKIPVIVGGPHPTFHPEMVENENIDIICRGEGEIALSKLLDSWSKGEKTNEINNLWIKKNGEIIKNPIGPLIEDLDTLPFVDRTIYDKYGFLQGFYKDMSPIAMGRGCPFNCSHCFNRDYKNLYANKNKYIRLRAAENVIEEILEVKKKYKIRSIEFLDECFFFDKNWFSQFINLYQEKIRLPFTCNARADLIDEEMAKEIKQAGCRLVRIGLETGSERLRKNILKKNIGNDKYKKAAELIKKHGMSLQTFNIYGLPEETLENALETYKFNKELKVDFAWCSLLQPYPGTDIYKYAIEKNLIEEQTVHDLMGRLNFEESYFYNSPIKLEKKKEIINLQKLTQLSILLHLPFFLLKFLIRLPKNRFFHTIFKLSYSYSVLKYNKIKLLPFLRMSWYSQSYTSSKK</sequence>
<protein>
    <submittedName>
        <fullName evidence="10">Uncharacterized protein</fullName>
    </submittedName>
</protein>
<dbReference type="InterPro" id="IPR006638">
    <property type="entry name" value="Elp3/MiaA/NifB-like_rSAM"/>
</dbReference>
<dbReference type="CDD" id="cd02068">
    <property type="entry name" value="radical_SAM_B12_BD"/>
    <property type="match status" value="1"/>
</dbReference>
<dbReference type="SFLD" id="SFLDS00029">
    <property type="entry name" value="Radical_SAM"/>
    <property type="match status" value="1"/>
</dbReference>
<accession>A0A1F7S0W0</accession>
<dbReference type="InterPro" id="IPR051198">
    <property type="entry name" value="BchE-like"/>
</dbReference>
<feature type="domain" description="B12-binding" evidence="8">
    <location>
        <begin position="1"/>
        <end position="122"/>
    </location>
</feature>
<evidence type="ECO:0000256" key="4">
    <source>
        <dbReference type="ARBA" id="ARBA00022691"/>
    </source>
</evidence>
<evidence type="ECO:0000256" key="7">
    <source>
        <dbReference type="ARBA" id="ARBA00023014"/>
    </source>
</evidence>
<dbReference type="PANTHER" id="PTHR43409:SF7">
    <property type="entry name" value="BLL1977 PROTEIN"/>
    <property type="match status" value="1"/>
</dbReference>
<keyword evidence="7" id="KW-0411">Iron-sulfur</keyword>
<dbReference type="SFLD" id="SFLDG01123">
    <property type="entry name" value="methyltransferase_(Class_B)"/>
    <property type="match status" value="1"/>
</dbReference>
<gene>
    <name evidence="10" type="ORF">A2149_03405</name>
</gene>
<evidence type="ECO:0000259" key="8">
    <source>
        <dbReference type="PROSITE" id="PS51332"/>
    </source>
</evidence>
<dbReference type="EMBL" id="MGDF01000036">
    <property type="protein sequence ID" value="OGL46737.1"/>
    <property type="molecule type" value="Genomic_DNA"/>
</dbReference>
<dbReference type="SFLD" id="SFLDG01082">
    <property type="entry name" value="B12-binding_domain_containing"/>
    <property type="match status" value="1"/>
</dbReference>
<dbReference type="SMART" id="SM00729">
    <property type="entry name" value="Elp3"/>
    <property type="match status" value="1"/>
</dbReference>
<keyword evidence="5" id="KW-0479">Metal-binding</keyword>
<evidence type="ECO:0000256" key="5">
    <source>
        <dbReference type="ARBA" id="ARBA00022723"/>
    </source>
</evidence>
<keyword evidence="4" id="KW-0949">S-adenosyl-L-methionine</keyword>
<dbReference type="InterPro" id="IPR058240">
    <property type="entry name" value="rSAM_sf"/>
</dbReference>
<evidence type="ECO:0000313" key="10">
    <source>
        <dbReference type="EMBL" id="OGL46737.1"/>
    </source>
</evidence>
<dbReference type="SUPFAM" id="SSF102114">
    <property type="entry name" value="Radical SAM enzymes"/>
    <property type="match status" value="1"/>
</dbReference>
<organism evidence="10 11">
    <name type="scientific">Candidatus Schekmanbacteria bacterium RBG_16_38_11</name>
    <dbReference type="NCBI Taxonomy" id="1817880"/>
    <lineage>
        <taxon>Bacteria</taxon>
        <taxon>Candidatus Schekmaniibacteriota</taxon>
    </lineage>
</organism>
<dbReference type="GO" id="GO:0051539">
    <property type="term" value="F:4 iron, 4 sulfur cluster binding"/>
    <property type="evidence" value="ECO:0007669"/>
    <property type="project" value="UniProtKB-KW"/>
</dbReference>